<feature type="non-terminal residue" evidence="2">
    <location>
        <position position="1"/>
    </location>
</feature>
<proteinExistence type="predicted"/>
<evidence type="ECO:0000313" key="2">
    <source>
        <dbReference type="EMBL" id="CAA9297231.1"/>
    </source>
</evidence>
<dbReference type="Gene3D" id="3.40.50.1240">
    <property type="entry name" value="Phosphoglycerate mutase-like"/>
    <property type="match status" value="1"/>
</dbReference>
<dbReference type="AlphaFoldDB" id="A0A6J4K7L7"/>
<dbReference type="InterPro" id="IPR013078">
    <property type="entry name" value="His_Pase_superF_clade-1"/>
</dbReference>
<reference evidence="2" key="1">
    <citation type="submission" date="2020-02" db="EMBL/GenBank/DDBJ databases">
        <authorList>
            <person name="Meier V. D."/>
        </authorList>
    </citation>
    <scope>NUCLEOTIDE SEQUENCE</scope>
    <source>
        <strain evidence="2">AVDCRST_MAG68</strain>
    </source>
</reference>
<gene>
    <name evidence="2" type="ORF">AVDCRST_MAG68-96</name>
</gene>
<sequence length="177" mass="17640">LLRRLALAAAAVVLAAIPAAAQGKTTVILVRHAEKALEGGSDPALSEAGQARARALAAELADDSVAAVLVTRFVRTQQTAAPLGIAPRVVPVEGAVEAHAAAVRAAVLAHAGHKVLVVGHSNTVPALVAALGGPAGITIADTEYANLFTVVLEDGKPPVFTRACYGAADPSGPCAAK</sequence>
<dbReference type="SMART" id="SM00855">
    <property type="entry name" value="PGAM"/>
    <property type="match status" value="1"/>
</dbReference>
<keyword evidence="1" id="KW-0732">Signal</keyword>
<dbReference type="EMBL" id="CADCTW010000009">
    <property type="protein sequence ID" value="CAA9297231.1"/>
    <property type="molecule type" value="Genomic_DNA"/>
</dbReference>
<evidence type="ECO:0000256" key="1">
    <source>
        <dbReference type="SAM" id="SignalP"/>
    </source>
</evidence>
<dbReference type="InterPro" id="IPR029033">
    <property type="entry name" value="His_PPase_superfam"/>
</dbReference>
<feature type="chain" id="PRO_5026767031" description="Histidine phosphatase family protein" evidence="1">
    <location>
        <begin position="22"/>
        <end position="177"/>
    </location>
</feature>
<dbReference type="Pfam" id="PF00300">
    <property type="entry name" value="His_Phos_1"/>
    <property type="match status" value="1"/>
</dbReference>
<dbReference type="SUPFAM" id="SSF53254">
    <property type="entry name" value="Phosphoglycerate mutase-like"/>
    <property type="match status" value="1"/>
</dbReference>
<dbReference type="CDD" id="cd07040">
    <property type="entry name" value="HP"/>
    <property type="match status" value="1"/>
</dbReference>
<evidence type="ECO:0008006" key="3">
    <source>
        <dbReference type="Google" id="ProtNLM"/>
    </source>
</evidence>
<protein>
    <recommendedName>
        <fullName evidence="3">Histidine phosphatase family protein</fullName>
    </recommendedName>
</protein>
<feature type="signal peptide" evidence="1">
    <location>
        <begin position="1"/>
        <end position="21"/>
    </location>
</feature>
<accession>A0A6J4K7L7</accession>
<name>A0A6J4K7L7_9BACT</name>
<organism evidence="2">
    <name type="scientific">uncultured Gemmatimonadota bacterium</name>
    <dbReference type="NCBI Taxonomy" id="203437"/>
    <lineage>
        <taxon>Bacteria</taxon>
        <taxon>Pseudomonadati</taxon>
        <taxon>Gemmatimonadota</taxon>
        <taxon>environmental samples</taxon>
    </lineage>
</organism>